<evidence type="ECO:0000313" key="1">
    <source>
        <dbReference type="EMBL" id="MBB5204306.1"/>
    </source>
</evidence>
<dbReference type="AlphaFoldDB" id="A0A840S5L5"/>
<protein>
    <submittedName>
        <fullName evidence="1">Uncharacterized protein</fullName>
    </submittedName>
</protein>
<reference evidence="1 2" key="1">
    <citation type="submission" date="2020-08" db="EMBL/GenBank/DDBJ databases">
        <title>Genomic Encyclopedia of Type Strains, Phase IV (KMG-IV): sequencing the most valuable type-strain genomes for metagenomic binning, comparative biology and taxonomic classification.</title>
        <authorList>
            <person name="Goeker M."/>
        </authorList>
    </citation>
    <scope>NUCLEOTIDE SEQUENCE [LARGE SCALE GENOMIC DNA]</scope>
    <source>
        <strain evidence="1 2">DSM 23958</strain>
    </source>
</reference>
<sequence length="183" mass="20714">MKRRDQARSLSHPELLKELEARVELDQNARRRLLASGFAERDAQALASVDAKNLRWLMKVINTSGFPTASQVGEYGLQLTWLLVQHADQHPEFQRQALGEFQRHHAVGEFGATELARLTDRVLKKRGGAQAFGTQFDWGSGVNEQLQQIENLAEVERNRQALGLMPLADYGCMMYELRKPKSG</sequence>
<dbReference type="EMBL" id="JACHHO010000002">
    <property type="protein sequence ID" value="MBB5204306.1"/>
    <property type="molecule type" value="Genomic_DNA"/>
</dbReference>
<evidence type="ECO:0000313" key="2">
    <source>
        <dbReference type="Proteomes" id="UP000554837"/>
    </source>
</evidence>
<comment type="caution">
    <text evidence="1">The sequence shown here is derived from an EMBL/GenBank/DDBJ whole genome shotgun (WGS) entry which is preliminary data.</text>
</comment>
<dbReference type="InterPro" id="IPR046732">
    <property type="entry name" value="DUF6624"/>
</dbReference>
<name>A0A840S5L5_9BURK</name>
<dbReference type="Proteomes" id="UP000554837">
    <property type="component" value="Unassembled WGS sequence"/>
</dbReference>
<gene>
    <name evidence="1" type="ORF">HNQ51_001620</name>
</gene>
<proteinExistence type="predicted"/>
<dbReference type="Pfam" id="PF20329">
    <property type="entry name" value="DUF6624"/>
    <property type="match status" value="1"/>
</dbReference>
<organism evidence="1 2">
    <name type="scientific">Inhella inkyongensis</name>
    <dbReference type="NCBI Taxonomy" id="392593"/>
    <lineage>
        <taxon>Bacteria</taxon>
        <taxon>Pseudomonadati</taxon>
        <taxon>Pseudomonadota</taxon>
        <taxon>Betaproteobacteria</taxon>
        <taxon>Burkholderiales</taxon>
        <taxon>Sphaerotilaceae</taxon>
        <taxon>Inhella</taxon>
    </lineage>
</organism>
<keyword evidence="2" id="KW-1185">Reference proteome</keyword>
<accession>A0A840S5L5</accession>